<dbReference type="Pfam" id="PF13561">
    <property type="entry name" value="adh_short_C2"/>
    <property type="match status" value="1"/>
</dbReference>
<dbReference type="EC" id="1.1.1.47" evidence="3"/>
<evidence type="ECO:0000313" key="4">
    <source>
        <dbReference type="Proteomes" id="UP000321638"/>
    </source>
</evidence>
<organism evidence="3 4">
    <name type="scientific">Vineibacter terrae</name>
    <dbReference type="NCBI Taxonomy" id="2586908"/>
    <lineage>
        <taxon>Bacteria</taxon>
        <taxon>Pseudomonadati</taxon>
        <taxon>Pseudomonadota</taxon>
        <taxon>Alphaproteobacteria</taxon>
        <taxon>Hyphomicrobiales</taxon>
        <taxon>Vineibacter</taxon>
    </lineage>
</organism>
<dbReference type="InterPro" id="IPR002347">
    <property type="entry name" value="SDR_fam"/>
</dbReference>
<dbReference type="GO" id="GO:0047936">
    <property type="term" value="F:glucose 1-dehydrogenase [NAD(P)+] activity"/>
    <property type="evidence" value="ECO:0007669"/>
    <property type="project" value="UniProtKB-EC"/>
</dbReference>
<dbReference type="PANTHER" id="PTHR43639:SF1">
    <property type="entry name" value="SHORT-CHAIN DEHYDROGENASE_REDUCTASE FAMILY PROTEIN"/>
    <property type="match status" value="1"/>
</dbReference>
<evidence type="ECO:0000256" key="1">
    <source>
        <dbReference type="ARBA" id="ARBA00006484"/>
    </source>
</evidence>
<dbReference type="FunFam" id="3.40.50.720:FF:000084">
    <property type="entry name" value="Short-chain dehydrogenase reductase"/>
    <property type="match status" value="1"/>
</dbReference>
<dbReference type="PRINTS" id="PR00080">
    <property type="entry name" value="SDRFAMILY"/>
</dbReference>
<proteinExistence type="inferred from homology"/>
<gene>
    <name evidence="3" type="ORF">FHP25_15480</name>
</gene>
<evidence type="ECO:0000256" key="2">
    <source>
        <dbReference type="ARBA" id="ARBA00023002"/>
    </source>
</evidence>
<dbReference type="RefSeq" id="WP_147847856.1">
    <property type="nucleotide sequence ID" value="NZ_VDUZ01000016.1"/>
</dbReference>
<dbReference type="NCBIfam" id="NF005559">
    <property type="entry name" value="PRK07231.1"/>
    <property type="match status" value="1"/>
</dbReference>
<dbReference type="EMBL" id="VDUZ01000016">
    <property type="protein sequence ID" value="TXL74814.1"/>
    <property type="molecule type" value="Genomic_DNA"/>
</dbReference>
<comment type="similarity">
    <text evidence="1">Belongs to the short-chain dehydrogenases/reductases (SDR) family.</text>
</comment>
<keyword evidence="4" id="KW-1185">Reference proteome</keyword>
<dbReference type="Gene3D" id="3.40.50.720">
    <property type="entry name" value="NAD(P)-binding Rossmann-like Domain"/>
    <property type="match status" value="1"/>
</dbReference>
<reference evidence="3 4" key="1">
    <citation type="submission" date="2019-06" db="EMBL/GenBank/DDBJ databases">
        <title>New taxonomy in bacterial strain CC-CFT640, isolated from vineyard.</title>
        <authorList>
            <person name="Lin S.-Y."/>
            <person name="Tsai C.-F."/>
            <person name="Young C.-C."/>
        </authorList>
    </citation>
    <scope>NUCLEOTIDE SEQUENCE [LARGE SCALE GENOMIC DNA]</scope>
    <source>
        <strain evidence="3 4">CC-CFT640</strain>
    </source>
</reference>
<dbReference type="InterPro" id="IPR036291">
    <property type="entry name" value="NAD(P)-bd_dom_sf"/>
</dbReference>
<dbReference type="Proteomes" id="UP000321638">
    <property type="component" value="Unassembled WGS sequence"/>
</dbReference>
<evidence type="ECO:0000313" key="3">
    <source>
        <dbReference type="EMBL" id="TXL74814.1"/>
    </source>
</evidence>
<name>A0A5C8PLB8_9HYPH</name>
<sequence>MRLKDKVAIVTGAGQGIGEAIARRMAEEGAAVVVNDVNAANGQKVAKDITDKGGRAVFCEGDVTRLAANEAMAAAATKSFGRMDVFVANAGVTHWNKPMLDVTEDEFDRMFAVNVKGVYQAARACVPVWEAQKSGNMIVIASTAGIRPRPGLVWYNATKGAVIIAVKAMAAEFGPKNIRFNAICPVATETPLLAHFMGGDNADNRSRFNATVPLGRLGQPLDHANAAVFLASDESSFITGVDLPVDGGRCI</sequence>
<accession>A0A5C8PLB8</accession>
<dbReference type="AlphaFoldDB" id="A0A5C8PLB8"/>
<dbReference type="OrthoDB" id="9797020at2"/>
<keyword evidence="2 3" id="KW-0560">Oxidoreductase</keyword>
<dbReference type="PANTHER" id="PTHR43639">
    <property type="entry name" value="OXIDOREDUCTASE, SHORT-CHAIN DEHYDROGENASE/REDUCTASE FAMILY (AFU_ORTHOLOGUE AFUA_5G02870)"/>
    <property type="match status" value="1"/>
</dbReference>
<dbReference type="PRINTS" id="PR00081">
    <property type="entry name" value="GDHRDH"/>
</dbReference>
<protein>
    <submittedName>
        <fullName evidence="3">Glucose 1-dehydrogenase</fullName>
        <ecNumber evidence="3">1.1.1.47</ecNumber>
    </submittedName>
</protein>
<dbReference type="SUPFAM" id="SSF51735">
    <property type="entry name" value="NAD(P)-binding Rossmann-fold domains"/>
    <property type="match status" value="1"/>
</dbReference>
<comment type="caution">
    <text evidence="3">The sequence shown here is derived from an EMBL/GenBank/DDBJ whole genome shotgun (WGS) entry which is preliminary data.</text>
</comment>